<evidence type="ECO:0000256" key="6">
    <source>
        <dbReference type="ARBA" id="ARBA00022617"/>
    </source>
</evidence>
<dbReference type="Gene3D" id="3.30.390.30">
    <property type="match status" value="1"/>
</dbReference>
<dbReference type="RefSeq" id="WP_385942544.1">
    <property type="nucleotide sequence ID" value="NZ_JBHSOZ010000009.1"/>
</dbReference>
<evidence type="ECO:0000256" key="10">
    <source>
        <dbReference type="ARBA" id="ARBA00022827"/>
    </source>
</evidence>
<evidence type="ECO:0000259" key="21">
    <source>
        <dbReference type="Pfam" id="PF18267"/>
    </source>
</evidence>
<dbReference type="InterPro" id="IPR007419">
    <property type="entry name" value="BFD-like_2Fe2S-bd_dom"/>
</dbReference>
<evidence type="ECO:0000313" key="23">
    <source>
        <dbReference type="Proteomes" id="UP001596142"/>
    </source>
</evidence>
<keyword evidence="14 16" id="KW-0534">Nitrate assimilation</keyword>
<dbReference type="Pfam" id="PF18267">
    <property type="entry name" value="Rubredoxin_C"/>
    <property type="match status" value="1"/>
</dbReference>
<dbReference type="InterPro" id="IPR005117">
    <property type="entry name" value="NiRdtase/SiRdtase_haem-b_fer"/>
</dbReference>
<sequence length="785" mass="87362">MGKNKLVLVGNGMAGLHCIEELLKIDNEKYEITIFGSEPHINYNRIMLSSLLQGSSTVEEITLNDWQWYQDNNITLYTGEKVLQIDSENKMIVTDKGREVDYDRLILATGSVPFILPLPGVEKEGIISFRTIEDCEQMIKASKTVNKAVVIGGGLLGLEAAKGLLNRGMEVAVVHRDDYLMNNQLDRMAGEMLQRELESQGMKFYLSKNTKEFLGEDHVTGLQFEDGEKIEADLVVMAAGVKPNIALANASGIDTNRAILVNDYLETNTPNIYAVGECAEHRSRTYGLVKPLYEQGKVLAGNLCEQQSDGYKGSVVSTQLKIAGVDVFSAGQITEDTETTTLQMYDGLESIYKKIFFKDEIIVGAVLYGDISMGSKLLGMILQKKELSDEDKKAFLQDASGGTSPVASMEQTELICNCNNVSKGTIIEKVQENNCATLGEVKECTKASTSCGSCQPFVADLLEYIQSDDFNEKIERKTMCSCTSLTEEEVVQQIQVKNLRSVQGVIETLSWESKDGCADCVPALHYYLGMIDENYQAQHTFSEKEHAFKQQNGTYTITPKIYGGLTNPQQLRLLADLAEAYNLHEVAIGEDQRLHIQGVRESDLASIYEELNKELTPSGACKINPVQTSHSPHVCDCEKEQGTRLAVEIERELEYLNTPSTVKVSVSSCMKDCADAKLQDIGLVPMNRGWEVYIGGTTKGEPQTGELLSVAETSEDAMILTLSLIQYYRETGNFRETVGEWAQRITEIHLREVLFDSELQDHLLERLDHDRNVRIEKKYGLEVTS</sequence>
<keyword evidence="8" id="KW-0001">2Fe-2S</keyword>
<dbReference type="Proteomes" id="UP001596142">
    <property type="component" value="Unassembled WGS sequence"/>
</dbReference>
<proteinExistence type="inferred from homology"/>
<comment type="cofactor">
    <cofactor evidence="2">
        <name>[4Fe-4S] cluster</name>
        <dbReference type="ChEBI" id="CHEBI:49883"/>
    </cofactor>
</comment>
<evidence type="ECO:0000256" key="3">
    <source>
        <dbReference type="ARBA" id="ARBA00001974"/>
    </source>
</evidence>
<comment type="caution">
    <text evidence="22">The sequence shown here is derived from an EMBL/GenBank/DDBJ whole genome shotgun (WGS) entry which is preliminary data.</text>
</comment>
<evidence type="ECO:0000259" key="20">
    <source>
        <dbReference type="Pfam" id="PF07992"/>
    </source>
</evidence>
<evidence type="ECO:0000256" key="12">
    <source>
        <dbReference type="ARBA" id="ARBA00023004"/>
    </source>
</evidence>
<evidence type="ECO:0000259" key="19">
    <source>
        <dbReference type="Pfam" id="PF04324"/>
    </source>
</evidence>
<keyword evidence="9" id="KW-0479">Metal-binding</keyword>
<dbReference type="Gene3D" id="3.50.50.60">
    <property type="entry name" value="FAD/NAD(P)-binding domain"/>
    <property type="match status" value="2"/>
</dbReference>
<evidence type="ECO:0000256" key="13">
    <source>
        <dbReference type="ARBA" id="ARBA00023014"/>
    </source>
</evidence>
<dbReference type="Gene3D" id="1.10.10.1100">
    <property type="entry name" value="BFD-like [2Fe-2S]-binding domain"/>
    <property type="match status" value="1"/>
</dbReference>
<feature type="domain" description="NADH-rubredoxin oxidoreductase C-terminal" evidence="21">
    <location>
        <begin position="317"/>
        <end position="384"/>
    </location>
</feature>
<dbReference type="SUPFAM" id="SSF55124">
    <property type="entry name" value="Nitrite/Sulfite reductase N-terminal domain-like"/>
    <property type="match status" value="1"/>
</dbReference>
<keyword evidence="12" id="KW-0408">Iron</keyword>
<evidence type="ECO:0000256" key="7">
    <source>
        <dbReference type="ARBA" id="ARBA00022630"/>
    </source>
</evidence>
<dbReference type="SUPFAM" id="SSF51905">
    <property type="entry name" value="FAD/NAD(P)-binding domain"/>
    <property type="match status" value="2"/>
</dbReference>
<dbReference type="InterPro" id="IPR012744">
    <property type="entry name" value="Nitri_red_NirB"/>
</dbReference>
<feature type="domain" description="Nitrite/Sulfite reductase ferredoxin-like" evidence="18">
    <location>
        <begin position="549"/>
        <end position="613"/>
    </location>
</feature>
<evidence type="ECO:0000256" key="1">
    <source>
        <dbReference type="ARBA" id="ARBA00001929"/>
    </source>
</evidence>
<name>A0ABW0YTV1_9BACI</name>
<keyword evidence="11" id="KW-0560">Oxidoreductase</keyword>
<dbReference type="Pfam" id="PF03460">
    <property type="entry name" value="NIR_SIR_ferr"/>
    <property type="match status" value="1"/>
</dbReference>
<dbReference type="Pfam" id="PF01077">
    <property type="entry name" value="NIR_SIR"/>
    <property type="match status" value="1"/>
</dbReference>
<dbReference type="CDD" id="cd19943">
    <property type="entry name" value="NirB_Fer2_BFD-like_1"/>
    <property type="match status" value="1"/>
</dbReference>
<accession>A0ABW0YTV1</accession>
<gene>
    <name evidence="22" type="primary">nirB</name>
    <name evidence="22" type="ORF">ACFPU1_14800</name>
</gene>
<dbReference type="InterPro" id="IPR017121">
    <property type="entry name" value="Nitrite_Rdtase_lsu"/>
</dbReference>
<evidence type="ECO:0000313" key="22">
    <source>
        <dbReference type="EMBL" id="MFC5714028.1"/>
    </source>
</evidence>
<comment type="cofactor">
    <cofactor evidence="15">
        <name>[2Fe-2S] cluster</name>
        <dbReference type="ChEBI" id="CHEBI:190135"/>
    </cofactor>
</comment>
<dbReference type="PRINTS" id="PR00411">
    <property type="entry name" value="PNDRDTASEI"/>
</dbReference>
<dbReference type="PANTHER" id="PTHR43809:SF1">
    <property type="entry name" value="NITRITE REDUCTASE (NADH) LARGE SUBUNIT"/>
    <property type="match status" value="1"/>
</dbReference>
<evidence type="ECO:0000256" key="11">
    <source>
        <dbReference type="ARBA" id="ARBA00023002"/>
    </source>
</evidence>
<dbReference type="InterPro" id="IPR052034">
    <property type="entry name" value="NasD-like"/>
</dbReference>
<organism evidence="22 23">
    <name type="scientific">Thalassorhabdus alkalitolerans</name>
    <dbReference type="NCBI Taxonomy" id="2282697"/>
    <lineage>
        <taxon>Bacteria</taxon>
        <taxon>Bacillati</taxon>
        <taxon>Bacillota</taxon>
        <taxon>Bacilli</taxon>
        <taxon>Bacillales</taxon>
        <taxon>Bacillaceae</taxon>
        <taxon>Thalassorhabdus</taxon>
    </lineage>
</organism>
<dbReference type="NCBIfam" id="TIGR02374">
    <property type="entry name" value="nitri_red_nirB"/>
    <property type="match status" value="1"/>
</dbReference>
<dbReference type="InterPro" id="IPR006067">
    <property type="entry name" value="NO2/SO3_Rdtase_4Fe4S_dom"/>
</dbReference>
<evidence type="ECO:0000256" key="15">
    <source>
        <dbReference type="ARBA" id="ARBA00034078"/>
    </source>
</evidence>
<evidence type="ECO:0000256" key="5">
    <source>
        <dbReference type="ARBA" id="ARBA00010429"/>
    </source>
</evidence>
<evidence type="ECO:0000256" key="16">
    <source>
        <dbReference type="PIRNR" id="PIRNR037149"/>
    </source>
</evidence>
<comment type="cofactor">
    <cofactor evidence="1">
        <name>siroheme</name>
        <dbReference type="ChEBI" id="CHEBI:60052"/>
    </cofactor>
</comment>
<dbReference type="InterPro" id="IPR041575">
    <property type="entry name" value="Rubredoxin_C"/>
</dbReference>
<feature type="domain" description="BFD-like [2Fe-2S]-binding" evidence="19">
    <location>
        <begin position="414"/>
        <end position="463"/>
    </location>
</feature>
<dbReference type="PANTHER" id="PTHR43809">
    <property type="entry name" value="NITRITE REDUCTASE (NADH) LARGE SUBUNIT"/>
    <property type="match status" value="1"/>
</dbReference>
<feature type="domain" description="FAD/NAD(P)-binding" evidence="20">
    <location>
        <begin position="5"/>
        <end position="284"/>
    </location>
</feature>
<keyword evidence="6" id="KW-0349">Heme</keyword>
<comment type="pathway">
    <text evidence="4">Nitrogen metabolism; nitrate reduction (assimilation).</text>
</comment>
<comment type="similarity">
    <text evidence="5">Belongs to the nitrite and sulfite reductase 4Fe-4S domain family.</text>
</comment>
<keyword evidence="13" id="KW-0411">Iron-sulfur</keyword>
<evidence type="ECO:0000256" key="8">
    <source>
        <dbReference type="ARBA" id="ARBA00022714"/>
    </source>
</evidence>
<dbReference type="Gene3D" id="3.90.480.10">
    <property type="entry name" value="Sulfite Reductase Hemoprotein,Domain 2"/>
    <property type="match status" value="1"/>
</dbReference>
<dbReference type="InterPro" id="IPR036188">
    <property type="entry name" value="FAD/NAD-bd_sf"/>
</dbReference>
<evidence type="ECO:0000259" key="18">
    <source>
        <dbReference type="Pfam" id="PF03460"/>
    </source>
</evidence>
<dbReference type="Gene3D" id="3.30.413.10">
    <property type="entry name" value="Sulfite Reductase Hemoprotein, domain 1"/>
    <property type="match status" value="1"/>
</dbReference>
<protein>
    <submittedName>
        <fullName evidence="22">Nitrite reductase large subunit NirB</fullName>
    </submittedName>
</protein>
<dbReference type="InterPro" id="IPR036136">
    <property type="entry name" value="Nit/Sulf_reduc_fer-like_dom_sf"/>
</dbReference>
<dbReference type="EMBL" id="JBHSOZ010000009">
    <property type="protein sequence ID" value="MFC5714028.1"/>
    <property type="molecule type" value="Genomic_DNA"/>
</dbReference>
<dbReference type="SUPFAM" id="SSF56014">
    <property type="entry name" value="Nitrite and sulphite reductase 4Fe-4S domain-like"/>
    <property type="match status" value="1"/>
</dbReference>
<dbReference type="PIRSF" id="PIRSF037149">
    <property type="entry name" value="NirB"/>
    <property type="match status" value="1"/>
</dbReference>
<dbReference type="Pfam" id="PF04324">
    <property type="entry name" value="Fer2_BFD"/>
    <property type="match status" value="2"/>
</dbReference>
<dbReference type="Pfam" id="PF07992">
    <property type="entry name" value="Pyr_redox_2"/>
    <property type="match status" value="1"/>
</dbReference>
<dbReference type="InterPro" id="IPR016156">
    <property type="entry name" value="FAD/NAD-linked_Rdtase_dimer_sf"/>
</dbReference>
<comment type="cofactor">
    <cofactor evidence="3 16">
        <name>FAD</name>
        <dbReference type="ChEBI" id="CHEBI:57692"/>
    </cofactor>
</comment>
<keyword evidence="7 16" id="KW-0285">Flavoprotein</keyword>
<reference evidence="23" key="1">
    <citation type="journal article" date="2019" name="Int. J. Syst. Evol. Microbiol.">
        <title>The Global Catalogue of Microorganisms (GCM) 10K type strain sequencing project: providing services to taxonomists for standard genome sequencing and annotation.</title>
        <authorList>
            <consortium name="The Broad Institute Genomics Platform"/>
            <consortium name="The Broad Institute Genome Sequencing Center for Infectious Disease"/>
            <person name="Wu L."/>
            <person name="Ma J."/>
        </authorList>
    </citation>
    <scope>NUCLEOTIDE SEQUENCE [LARGE SCALE GENOMIC DNA]</scope>
    <source>
        <strain evidence="23">CECT 7184</strain>
    </source>
</reference>
<keyword evidence="10 16" id="KW-0274">FAD</keyword>
<dbReference type="InterPro" id="IPR041854">
    <property type="entry name" value="BFD-like_2Fe2S-bd_dom_sf"/>
</dbReference>
<feature type="domain" description="BFD-like [2Fe-2S]-binding" evidence="19">
    <location>
        <begin position="479"/>
        <end position="528"/>
    </location>
</feature>
<evidence type="ECO:0000256" key="9">
    <source>
        <dbReference type="ARBA" id="ARBA00022723"/>
    </source>
</evidence>
<dbReference type="PRINTS" id="PR00368">
    <property type="entry name" value="FADPNR"/>
</dbReference>
<dbReference type="InterPro" id="IPR023753">
    <property type="entry name" value="FAD/NAD-binding_dom"/>
</dbReference>
<evidence type="ECO:0000256" key="4">
    <source>
        <dbReference type="ARBA" id="ARBA00005096"/>
    </source>
</evidence>
<evidence type="ECO:0000256" key="14">
    <source>
        <dbReference type="ARBA" id="ARBA00023063"/>
    </source>
</evidence>
<keyword evidence="23" id="KW-1185">Reference proteome</keyword>
<dbReference type="InterPro" id="IPR045854">
    <property type="entry name" value="NO2/SO3_Rdtase_4Fe4S_sf"/>
</dbReference>
<feature type="domain" description="Nitrite/sulphite reductase 4Fe-4S" evidence="17">
    <location>
        <begin position="628"/>
        <end position="760"/>
    </location>
</feature>
<evidence type="ECO:0000259" key="17">
    <source>
        <dbReference type="Pfam" id="PF01077"/>
    </source>
</evidence>
<dbReference type="CDD" id="cd19944">
    <property type="entry name" value="NirB_Fer2_BFD-like_2"/>
    <property type="match status" value="1"/>
</dbReference>
<evidence type="ECO:0000256" key="2">
    <source>
        <dbReference type="ARBA" id="ARBA00001966"/>
    </source>
</evidence>